<dbReference type="EMBL" id="JBGUBD010000002">
    <property type="protein sequence ID" value="MFA9477465.1"/>
    <property type="molecule type" value="Genomic_DNA"/>
</dbReference>
<comment type="caution">
    <text evidence="2">The sequence shown here is derived from an EMBL/GenBank/DDBJ whole genome shotgun (WGS) entry which is preliminary data.</text>
</comment>
<dbReference type="RefSeq" id="WP_425344388.1">
    <property type="nucleotide sequence ID" value="NZ_JBGUBD010000002.1"/>
</dbReference>
<name>A0ABV4U1I6_9BACT</name>
<dbReference type="Proteomes" id="UP001575105">
    <property type="component" value="Unassembled WGS sequence"/>
</dbReference>
<keyword evidence="1" id="KW-0812">Transmembrane</keyword>
<gene>
    <name evidence="2" type="ORF">ACERK3_04065</name>
</gene>
<proteinExistence type="predicted"/>
<reference evidence="2 3" key="1">
    <citation type="submission" date="2024-08" db="EMBL/GenBank/DDBJ databases">
        <title>Whole-genome sequencing of halo(alkali)philic microorganisms from hypersaline lakes.</title>
        <authorList>
            <person name="Sorokin D.Y."/>
            <person name="Merkel A.Y."/>
            <person name="Messina E."/>
            <person name="Yakimov M."/>
        </authorList>
    </citation>
    <scope>NUCLEOTIDE SEQUENCE [LARGE SCALE GENOMIC DNA]</scope>
    <source>
        <strain evidence="2 3">AB-hyl4</strain>
    </source>
</reference>
<feature type="transmembrane region" description="Helical" evidence="1">
    <location>
        <begin position="34"/>
        <end position="53"/>
    </location>
</feature>
<evidence type="ECO:0000313" key="3">
    <source>
        <dbReference type="Proteomes" id="UP001575105"/>
    </source>
</evidence>
<feature type="transmembrane region" description="Helical" evidence="1">
    <location>
        <begin position="6"/>
        <end position="27"/>
    </location>
</feature>
<feature type="transmembrane region" description="Helical" evidence="1">
    <location>
        <begin position="65"/>
        <end position="87"/>
    </location>
</feature>
<organism evidence="2 3">
    <name type="scientific">Natronomicrosphaera hydrolytica</name>
    <dbReference type="NCBI Taxonomy" id="3242702"/>
    <lineage>
        <taxon>Bacteria</taxon>
        <taxon>Pseudomonadati</taxon>
        <taxon>Planctomycetota</taxon>
        <taxon>Phycisphaerae</taxon>
        <taxon>Phycisphaerales</taxon>
        <taxon>Phycisphaeraceae</taxon>
        <taxon>Natronomicrosphaera</taxon>
    </lineage>
</organism>
<evidence type="ECO:0000256" key="1">
    <source>
        <dbReference type="SAM" id="Phobius"/>
    </source>
</evidence>
<keyword evidence="3" id="KW-1185">Reference proteome</keyword>
<protein>
    <submittedName>
        <fullName evidence="2">Uncharacterized protein</fullName>
    </submittedName>
</protein>
<evidence type="ECO:0000313" key="2">
    <source>
        <dbReference type="EMBL" id="MFA9477465.1"/>
    </source>
</evidence>
<sequence>MPCLLALLAVFFPRVVIVLIFVFSQYLNSAYDTVLWPVLGFIFMPFTTLAYAFAVNNTGGNVAGVYLAVVVIAVLMDLGSWSGGATARRRW</sequence>
<accession>A0ABV4U1I6</accession>
<keyword evidence="1" id="KW-0472">Membrane</keyword>
<keyword evidence="1" id="KW-1133">Transmembrane helix</keyword>